<reference evidence="2" key="1">
    <citation type="submission" date="2014-09" db="EMBL/GenBank/DDBJ databases">
        <authorList>
            <person name="Magalhaes I.L.F."/>
            <person name="Oliveira U."/>
            <person name="Santos F.R."/>
            <person name="Vidigal T.H.D.A."/>
            <person name="Brescovit A.D."/>
            <person name="Santos A.J."/>
        </authorList>
    </citation>
    <scope>NUCLEOTIDE SEQUENCE</scope>
    <source>
        <tissue evidence="2">Shoot tissue taken approximately 20 cm above the soil surface</tissue>
    </source>
</reference>
<organism evidence="2">
    <name type="scientific">Arundo donax</name>
    <name type="common">Giant reed</name>
    <name type="synonym">Donax arundinaceus</name>
    <dbReference type="NCBI Taxonomy" id="35708"/>
    <lineage>
        <taxon>Eukaryota</taxon>
        <taxon>Viridiplantae</taxon>
        <taxon>Streptophyta</taxon>
        <taxon>Embryophyta</taxon>
        <taxon>Tracheophyta</taxon>
        <taxon>Spermatophyta</taxon>
        <taxon>Magnoliopsida</taxon>
        <taxon>Liliopsida</taxon>
        <taxon>Poales</taxon>
        <taxon>Poaceae</taxon>
        <taxon>PACMAD clade</taxon>
        <taxon>Arundinoideae</taxon>
        <taxon>Arundineae</taxon>
        <taxon>Arundo</taxon>
    </lineage>
</organism>
<evidence type="ECO:0000313" key="2">
    <source>
        <dbReference type="EMBL" id="JAD43259.1"/>
    </source>
</evidence>
<feature type="region of interest" description="Disordered" evidence="1">
    <location>
        <begin position="1"/>
        <end position="25"/>
    </location>
</feature>
<proteinExistence type="predicted"/>
<protein>
    <submittedName>
        <fullName evidence="2">Uncharacterized protein</fullName>
    </submittedName>
</protein>
<name>A0A0A8ZV12_ARUDO</name>
<reference evidence="2" key="2">
    <citation type="journal article" date="2015" name="Data Brief">
        <title>Shoot transcriptome of the giant reed, Arundo donax.</title>
        <authorList>
            <person name="Barrero R.A."/>
            <person name="Guerrero F.D."/>
            <person name="Moolhuijzen P."/>
            <person name="Goolsby J.A."/>
            <person name="Tidwell J."/>
            <person name="Bellgard S.E."/>
            <person name="Bellgard M.I."/>
        </authorList>
    </citation>
    <scope>NUCLEOTIDE SEQUENCE</scope>
    <source>
        <tissue evidence="2">Shoot tissue taken approximately 20 cm above the soil surface</tissue>
    </source>
</reference>
<dbReference type="EMBL" id="GBRH01254636">
    <property type="protein sequence ID" value="JAD43259.1"/>
    <property type="molecule type" value="Transcribed_RNA"/>
</dbReference>
<accession>A0A0A8ZV12</accession>
<evidence type="ECO:0000256" key="1">
    <source>
        <dbReference type="SAM" id="MobiDB-lite"/>
    </source>
</evidence>
<sequence>MAAEAVSLLPLMEGDRPPSLLPSSL</sequence>
<dbReference type="AlphaFoldDB" id="A0A0A8ZV12"/>